<keyword evidence="2" id="KW-1185">Reference proteome</keyword>
<reference evidence="1 2" key="1">
    <citation type="submission" date="2016-08" db="EMBL/GenBank/DDBJ databases">
        <title>Genome sequencing of Paenibacillus sp. TI45-13ar, isolated from Korean traditional nuruk.</title>
        <authorList>
            <person name="Kim S.-J."/>
        </authorList>
    </citation>
    <scope>NUCLEOTIDE SEQUENCE [LARGE SCALE GENOMIC DNA]</scope>
    <source>
        <strain evidence="1 2">TI45-13ar</strain>
    </source>
</reference>
<comment type="caution">
    <text evidence="1">The sequence shown here is derived from an EMBL/GenBank/DDBJ whole genome shotgun (WGS) entry which is preliminary data.</text>
</comment>
<protein>
    <submittedName>
        <fullName evidence="1">Uncharacterized protein</fullName>
    </submittedName>
</protein>
<sequence>MFLKYDNENSTFNKSNQKQFNTTSKKKIKEILIKNDVDLEGIKLKVSGVVTWETTL</sequence>
<dbReference type="AlphaFoldDB" id="A0A1E3L187"/>
<proteinExistence type="predicted"/>
<organism evidence="1 2">
    <name type="scientific">Paenibacillus nuruki</name>
    <dbReference type="NCBI Taxonomy" id="1886670"/>
    <lineage>
        <taxon>Bacteria</taxon>
        <taxon>Bacillati</taxon>
        <taxon>Bacillota</taxon>
        <taxon>Bacilli</taxon>
        <taxon>Bacillales</taxon>
        <taxon>Paenibacillaceae</taxon>
        <taxon>Paenibacillus</taxon>
    </lineage>
</organism>
<dbReference type="STRING" id="1886670.PTI45_03216"/>
<evidence type="ECO:0000313" key="1">
    <source>
        <dbReference type="EMBL" id="ODP27371.1"/>
    </source>
</evidence>
<name>A0A1E3L187_9BACL</name>
<dbReference type="Proteomes" id="UP000094578">
    <property type="component" value="Unassembled WGS sequence"/>
</dbReference>
<gene>
    <name evidence="1" type="ORF">PTI45_03216</name>
</gene>
<accession>A0A1E3L187</accession>
<evidence type="ECO:0000313" key="2">
    <source>
        <dbReference type="Proteomes" id="UP000094578"/>
    </source>
</evidence>
<dbReference type="EMBL" id="MDER01000059">
    <property type="protein sequence ID" value="ODP27371.1"/>
    <property type="molecule type" value="Genomic_DNA"/>
</dbReference>